<dbReference type="PANTHER" id="PTHR46603">
    <property type="entry name" value="ABSCISSION/NOCUT CHECKPOINT REGULATOR"/>
    <property type="match status" value="1"/>
</dbReference>
<dbReference type="EMBL" id="KN847532">
    <property type="protein sequence ID" value="KIW07531.1"/>
    <property type="molecule type" value="Genomic_DNA"/>
</dbReference>
<accession>A0A0D1XXR0</accession>
<dbReference type="PANTHER" id="PTHR46603:SF1">
    <property type="entry name" value="ABSCISSION_NOCUT CHECKPOINT REGULATOR"/>
    <property type="match status" value="1"/>
</dbReference>
<name>A0A0D1XXR0_9PEZI</name>
<dbReference type="AlphaFoldDB" id="A0A0D1XXR0"/>
<sequence>MADDDLLARLNALKAPTEVPKVAQTSVPHPSIKATTADDDIASRFRRIATRSSVDSSPLPQVRDVTDQNKLEDVLASLPSERVHNVEDEQSLDDLLKELGEQEASWLNTSEEDRITDLLKEAKAALPRPDAAHDKKAHEEYEPAHLVDGAYVADEGDEQARNQDEQDEKDADEYIAQVMADIELQKAQGTYKEECDTDSEDGQAKEPEIGQPSETQTPARSAREATPFDDLPSAPSTAPVLASVEDDELEARFKSLSLPSTPSNKPTAKKPASTVKPKSNLPQYTDEDIESWCVICNEDATVRCLGCDGDLYCQACWNEGHKAPDAGYEERTHKAVVYNRRQGRKKSLAAA</sequence>
<evidence type="ECO:0000256" key="1">
    <source>
        <dbReference type="SAM" id="MobiDB-lite"/>
    </source>
</evidence>
<organism evidence="2 3">
    <name type="scientific">Verruconis gallopava</name>
    <dbReference type="NCBI Taxonomy" id="253628"/>
    <lineage>
        <taxon>Eukaryota</taxon>
        <taxon>Fungi</taxon>
        <taxon>Dikarya</taxon>
        <taxon>Ascomycota</taxon>
        <taxon>Pezizomycotina</taxon>
        <taxon>Dothideomycetes</taxon>
        <taxon>Pleosporomycetidae</taxon>
        <taxon>Venturiales</taxon>
        <taxon>Sympoventuriaceae</taxon>
        <taxon>Verruconis</taxon>
    </lineage>
</organism>
<protein>
    <submittedName>
        <fullName evidence="2">Uncharacterized protein</fullName>
    </submittedName>
</protein>
<evidence type="ECO:0000313" key="2">
    <source>
        <dbReference type="EMBL" id="KIW07531.1"/>
    </source>
</evidence>
<dbReference type="Pfam" id="PF22586">
    <property type="entry name" value="ANCHR-like_BBOX"/>
    <property type="match status" value="1"/>
</dbReference>
<dbReference type="OrthoDB" id="5407799at2759"/>
<gene>
    <name evidence="2" type="ORF">PV09_01493</name>
</gene>
<proteinExistence type="predicted"/>
<dbReference type="SUPFAM" id="SSF57845">
    <property type="entry name" value="B-box zinc-binding domain"/>
    <property type="match status" value="1"/>
</dbReference>
<dbReference type="InParanoid" id="A0A0D1XXR0"/>
<reference evidence="2 3" key="1">
    <citation type="submission" date="2015-01" db="EMBL/GenBank/DDBJ databases">
        <title>The Genome Sequence of Ochroconis gallopava CBS43764.</title>
        <authorList>
            <consortium name="The Broad Institute Genomics Platform"/>
            <person name="Cuomo C."/>
            <person name="de Hoog S."/>
            <person name="Gorbushina A."/>
            <person name="Stielow B."/>
            <person name="Teixiera M."/>
            <person name="Abouelleil A."/>
            <person name="Chapman S.B."/>
            <person name="Priest M."/>
            <person name="Young S.K."/>
            <person name="Wortman J."/>
            <person name="Nusbaum C."/>
            <person name="Birren B."/>
        </authorList>
    </citation>
    <scope>NUCLEOTIDE SEQUENCE [LARGE SCALE GENOMIC DNA]</scope>
    <source>
        <strain evidence="2 3">CBS 43764</strain>
    </source>
</reference>
<dbReference type="CDD" id="cd19817">
    <property type="entry name" value="Bbox1_ANCHR-like"/>
    <property type="match status" value="1"/>
</dbReference>
<dbReference type="Proteomes" id="UP000053259">
    <property type="component" value="Unassembled WGS sequence"/>
</dbReference>
<feature type="compositionally biased region" description="Polar residues" evidence="1">
    <location>
        <begin position="257"/>
        <end position="266"/>
    </location>
</feature>
<dbReference type="InterPro" id="IPR044553">
    <property type="entry name" value="Bbox1_ANCHR"/>
</dbReference>
<keyword evidence="3" id="KW-1185">Reference proteome</keyword>
<dbReference type="STRING" id="253628.A0A0D1XXR0"/>
<dbReference type="VEuPathDB" id="FungiDB:PV09_01493"/>
<dbReference type="HOGENOM" id="CLU_037982_2_1_1"/>
<feature type="region of interest" description="Disordered" evidence="1">
    <location>
        <begin position="126"/>
        <end position="283"/>
    </location>
</feature>
<dbReference type="GeneID" id="27309466"/>
<evidence type="ECO:0000313" key="3">
    <source>
        <dbReference type="Proteomes" id="UP000053259"/>
    </source>
</evidence>
<feature type="compositionally biased region" description="Basic and acidic residues" evidence="1">
    <location>
        <begin position="130"/>
        <end position="145"/>
    </location>
</feature>
<dbReference type="RefSeq" id="XP_016217400.1">
    <property type="nucleotide sequence ID" value="XM_016354388.1"/>
</dbReference>